<evidence type="ECO:0008006" key="3">
    <source>
        <dbReference type="Google" id="ProtNLM"/>
    </source>
</evidence>
<evidence type="ECO:0000313" key="2">
    <source>
        <dbReference type="Proteomes" id="UP000229056"/>
    </source>
</evidence>
<accession>A0A2H0W362</accession>
<dbReference type="Gene3D" id="3.40.50.300">
    <property type="entry name" value="P-loop containing nucleotide triphosphate hydrolases"/>
    <property type="match status" value="1"/>
</dbReference>
<sequence length="186" mass="21181">MNNKIILGLIGEIASGKSALADFLTDEFQSKTASFSEPLRRILDLLGLPQSRENMVWLGVNLREHFGQDILAKYTFRTITHSFAPIICLPNIRLEGDISLLKTLPHFYLIRIDAEPEIRYKRLTQRTENSDDSTKTWEEFLADSTLSTEIGIRDLAKQAHFSIDNNTCKANLFKQIRSIIKEIKGA</sequence>
<protein>
    <recommendedName>
        <fullName evidence="3">Dephospho-CoA kinase</fullName>
    </recommendedName>
</protein>
<name>A0A2H0W362_9BACT</name>
<reference evidence="2" key="1">
    <citation type="submission" date="2017-09" db="EMBL/GenBank/DDBJ databases">
        <title>Depth-based differentiation of microbial function through sediment-hosted aquifers and enrichment of novel symbionts in the deep terrestrial subsurface.</title>
        <authorList>
            <person name="Probst A.J."/>
            <person name="Ladd B."/>
            <person name="Jarett J.K."/>
            <person name="Geller-Mcgrath D.E."/>
            <person name="Sieber C.M.K."/>
            <person name="Emerson J.B."/>
            <person name="Anantharaman K."/>
            <person name="Thomas B.C."/>
            <person name="Malmstrom R."/>
            <person name="Stieglmeier M."/>
            <person name="Klingl A."/>
            <person name="Woyke T."/>
            <person name="Ryan C.M."/>
            <person name="Banfield J.F."/>
        </authorList>
    </citation>
    <scope>NUCLEOTIDE SEQUENCE [LARGE SCALE GENOMIC DNA]</scope>
</reference>
<dbReference type="PANTHER" id="PTHR41930">
    <property type="entry name" value="UPF0200 PROTEIN MJ1399"/>
    <property type="match status" value="1"/>
</dbReference>
<dbReference type="EMBL" id="PEZY01000012">
    <property type="protein sequence ID" value="PIS05803.1"/>
    <property type="molecule type" value="Genomic_DNA"/>
</dbReference>
<dbReference type="SUPFAM" id="SSF52540">
    <property type="entry name" value="P-loop containing nucleoside triphosphate hydrolases"/>
    <property type="match status" value="1"/>
</dbReference>
<organism evidence="1 2">
    <name type="scientific">Candidatus Buchananbacteria bacterium CG10_big_fil_rev_8_21_14_0_10_33_19</name>
    <dbReference type="NCBI Taxonomy" id="1974525"/>
    <lineage>
        <taxon>Bacteria</taxon>
        <taxon>Candidatus Buchananiibacteriota</taxon>
    </lineage>
</organism>
<dbReference type="AlphaFoldDB" id="A0A2H0W362"/>
<gene>
    <name evidence="1" type="ORF">COT80_03485</name>
</gene>
<comment type="caution">
    <text evidence="1">The sequence shown here is derived from an EMBL/GenBank/DDBJ whole genome shotgun (WGS) entry which is preliminary data.</text>
</comment>
<evidence type="ECO:0000313" key="1">
    <source>
        <dbReference type="EMBL" id="PIS05803.1"/>
    </source>
</evidence>
<dbReference type="Proteomes" id="UP000229056">
    <property type="component" value="Unassembled WGS sequence"/>
</dbReference>
<dbReference type="PANTHER" id="PTHR41930:SF1">
    <property type="entry name" value="DEPHOSPHO-COA KINASE"/>
    <property type="match status" value="1"/>
</dbReference>
<proteinExistence type="predicted"/>
<dbReference type="InterPro" id="IPR027417">
    <property type="entry name" value="P-loop_NTPase"/>
</dbReference>